<dbReference type="RefSeq" id="XP_002680887.1">
    <property type="nucleotide sequence ID" value="XM_002680841.1"/>
</dbReference>
<dbReference type="AlphaFoldDB" id="D2V4Q5"/>
<reference evidence="1 2" key="1">
    <citation type="journal article" date="2010" name="Cell">
        <title>The genome of Naegleria gruberi illuminates early eukaryotic versatility.</title>
        <authorList>
            <person name="Fritz-Laylin L.K."/>
            <person name="Prochnik S.E."/>
            <person name="Ginger M.L."/>
            <person name="Dacks J.B."/>
            <person name="Carpenter M.L."/>
            <person name="Field M.C."/>
            <person name="Kuo A."/>
            <person name="Paredez A."/>
            <person name="Chapman J."/>
            <person name="Pham J."/>
            <person name="Shu S."/>
            <person name="Neupane R."/>
            <person name="Cipriano M."/>
            <person name="Mancuso J."/>
            <person name="Tu H."/>
            <person name="Salamov A."/>
            <person name="Lindquist E."/>
            <person name="Shapiro H."/>
            <person name="Lucas S."/>
            <person name="Grigoriev I.V."/>
            <person name="Cande W.Z."/>
            <person name="Fulton C."/>
            <person name="Rokhsar D.S."/>
            <person name="Dawson S.C."/>
        </authorList>
    </citation>
    <scope>NUCLEOTIDE SEQUENCE [LARGE SCALE GENOMIC DNA]</scope>
    <source>
        <strain evidence="1 2">NEG-M</strain>
    </source>
</reference>
<dbReference type="CDD" id="cd19757">
    <property type="entry name" value="Bbox1"/>
    <property type="match status" value="1"/>
</dbReference>
<protein>
    <submittedName>
        <fullName evidence="1">Predicted protein</fullName>
    </submittedName>
</protein>
<name>D2V4Q5_NAEGR</name>
<dbReference type="OMA" id="SHCCKEC"/>
<sequence length="483" mass="52964">MVFSTLNNSFVGSFFGSIKNATNTLMGGDNTDDNHLPNDPNHELIGDGDGEQTTIAFRPMTESLSPTTIAPARFAFPTCDVCLHEQNAIIPTNYYCGDCELALCREHVRKHYLDGKNHKIFDPRSNYIVNMNDIDDSDDDDDIEIVTVESLPVSTANDDDFEHHQIFQVSDSVLDVNNLTEEEEEIINMNNQDFIYWTRLLKTYPHFSTNIIHTPLIIRKLYMNGALGGSLLIDNRTQHPINVILSQVGPLYQLLIPPNRMGIFEGVGRVHFTVEVGKLHTSKHKQLTTWDKALPIIGTVCGSVAVGVGIASGVLTGVGLIGGGAALVVGGGLSTATIASAPAIASVASVVNKKNGNKLEAKEKETLNTTSNYNISENETIPADNLRETIDGADSFEIIEHQDIIEEKPEPTETKEQAQTTSKIGEVSKWIKKLVPGKATFPHSSVRGVFCDGHSIIIVSINDEDVRNQNDEAGYFDLELKTF</sequence>
<dbReference type="GeneID" id="8860519"/>
<evidence type="ECO:0000313" key="2">
    <source>
        <dbReference type="Proteomes" id="UP000006671"/>
    </source>
</evidence>
<dbReference type="VEuPathDB" id="AmoebaDB:NAEGRDRAFT_46704"/>
<dbReference type="OrthoDB" id="10434463at2759"/>
<accession>D2V4Q5</accession>
<dbReference type="EMBL" id="GG738852">
    <property type="protein sequence ID" value="EFC48143.1"/>
    <property type="molecule type" value="Genomic_DNA"/>
</dbReference>
<dbReference type="KEGG" id="ngr:NAEGRDRAFT_46704"/>
<keyword evidence="2" id="KW-1185">Reference proteome</keyword>
<evidence type="ECO:0000313" key="1">
    <source>
        <dbReference type="EMBL" id="EFC48143.1"/>
    </source>
</evidence>
<organism evidence="2">
    <name type="scientific">Naegleria gruberi</name>
    <name type="common">Amoeba</name>
    <dbReference type="NCBI Taxonomy" id="5762"/>
    <lineage>
        <taxon>Eukaryota</taxon>
        <taxon>Discoba</taxon>
        <taxon>Heterolobosea</taxon>
        <taxon>Tetramitia</taxon>
        <taxon>Eutetramitia</taxon>
        <taxon>Vahlkampfiidae</taxon>
        <taxon>Naegleria</taxon>
    </lineage>
</organism>
<dbReference type="InParanoid" id="D2V4Q5"/>
<proteinExistence type="predicted"/>
<dbReference type="Proteomes" id="UP000006671">
    <property type="component" value="Unassembled WGS sequence"/>
</dbReference>
<gene>
    <name evidence="1" type="ORF">NAEGRDRAFT_46704</name>
</gene>